<dbReference type="InterPro" id="IPR002557">
    <property type="entry name" value="Chitin-bd_dom"/>
</dbReference>
<keyword evidence="9" id="KW-1185">Reference proteome</keyword>
<evidence type="ECO:0000313" key="9">
    <source>
        <dbReference type="Proteomes" id="UP000075881"/>
    </source>
</evidence>
<dbReference type="Pfam" id="PF01607">
    <property type="entry name" value="CBM_14"/>
    <property type="match status" value="1"/>
</dbReference>
<evidence type="ECO:0000259" key="7">
    <source>
        <dbReference type="PROSITE" id="PS50940"/>
    </source>
</evidence>
<keyword evidence="1" id="KW-0147">Chitin-binding</keyword>
<dbReference type="PROSITE" id="PS50940">
    <property type="entry name" value="CHIT_BIND_II"/>
    <property type="match status" value="1"/>
</dbReference>
<name>A0A182K4C5_9DIPT</name>
<protein>
    <recommendedName>
        <fullName evidence="7">Chitin-binding type-2 domain-containing protein</fullName>
    </recommendedName>
</protein>
<dbReference type="STRING" id="43041.A0A182K4C5"/>
<dbReference type="EnsemblMetazoa" id="ACHR005610-RA">
    <property type="protein sequence ID" value="ACHR005610-PA"/>
    <property type="gene ID" value="ACHR005610"/>
</dbReference>
<dbReference type="PANTHER" id="PTHR23301">
    <property type="entry name" value="CHITIN BINDING PERITROPHIN-A"/>
    <property type="match status" value="1"/>
</dbReference>
<dbReference type="PANTHER" id="PTHR23301:SF0">
    <property type="entry name" value="CHITIN-BINDING TYPE-2 DOMAIN-CONTAINING PROTEIN-RELATED"/>
    <property type="match status" value="1"/>
</dbReference>
<keyword evidence="3" id="KW-0677">Repeat</keyword>
<evidence type="ECO:0000256" key="6">
    <source>
        <dbReference type="SAM" id="SignalP"/>
    </source>
</evidence>
<accession>A0A182K4C5</accession>
<organism evidence="8 9">
    <name type="scientific">Anopheles christyi</name>
    <dbReference type="NCBI Taxonomy" id="43041"/>
    <lineage>
        <taxon>Eukaryota</taxon>
        <taxon>Metazoa</taxon>
        <taxon>Ecdysozoa</taxon>
        <taxon>Arthropoda</taxon>
        <taxon>Hexapoda</taxon>
        <taxon>Insecta</taxon>
        <taxon>Pterygota</taxon>
        <taxon>Neoptera</taxon>
        <taxon>Endopterygota</taxon>
        <taxon>Diptera</taxon>
        <taxon>Nematocera</taxon>
        <taxon>Culicoidea</taxon>
        <taxon>Culicidae</taxon>
        <taxon>Anophelinae</taxon>
        <taxon>Anopheles</taxon>
    </lineage>
</organism>
<evidence type="ECO:0000313" key="8">
    <source>
        <dbReference type="EnsemblMetazoa" id="ACHR005610-PA"/>
    </source>
</evidence>
<dbReference type="SUPFAM" id="SSF57625">
    <property type="entry name" value="Invertebrate chitin-binding proteins"/>
    <property type="match status" value="1"/>
</dbReference>
<dbReference type="VEuPathDB" id="VectorBase:ACHR005610"/>
<evidence type="ECO:0000256" key="3">
    <source>
        <dbReference type="ARBA" id="ARBA00022737"/>
    </source>
</evidence>
<evidence type="ECO:0000256" key="4">
    <source>
        <dbReference type="ARBA" id="ARBA00023157"/>
    </source>
</evidence>
<reference evidence="8" key="2">
    <citation type="submission" date="2020-05" db="UniProtKB">
        <authorList>
            <consortium name="EnsemblMetazoa"/>
        </authorList>
    </citation>
    <scope>IDENTIFICATION</scope>
    <source>
        <strain evidence="8">ACHKN1017</strain>
    </source>
</reference>
<dbReference type="SMART" id="SM00494">
    <property type="entry name" value="ChtBD2"/>
    <property type="match status" value="1"/>
</dbReference>
<dbReference type="GO" id="GO:0005576">
    <property type="term" value="C:extracellular region"/>
    <property type="evidence" value="ECO:0007669"/>
    <property type="project" value="InterPro"/>
</dbReference>
<keyword evidence="4" id="KW-1015">Disulfide bond</keyword>
<keyword evidence="5" id="KW-0325">Glycoprotein</keyword>
<dbReference type="Proteomes" id="UP000075881">
    <property type="component" value="Unassembled WGS sequence"/>
</dbReference>
<dbReference type="AlphaFoldDB" id="A0A182K4C5"/>
<dbReference type="GO" id="GO:0008061">
    <property type="term" value="F:chitin binding"/>
    <property type="evidence" value="ECO:0007669"/>
    <property type="project" value="UniProtKB-KW"/>
</dbReference>
<evidence type="ECO:0000256" key="5">
    <source>
        <dbReference type="ARBA" id="ARBA00023180"/>
    </source>
</evidence>
<proteinExistence type="predicted"/>
<evidence type="ECO:0000256" key="1">
    <source>
        <dbReference type="ARBA" id="ARBA00022669"/>
    </source>
</evidence>
<dbReference type="InterPro" id="IPR051940">
    <property type="entry name" value="Chitin_bind-dev_reg"/>
</dbReference>
<feature type="domain" description="Chitin-binding type-2" evidence="7">
    <location>
        <begin position="19"/>
        <end position="80"/>
    </location>
</feature>
<feature type="chain" id="PRO_5008125009" description="Chitin-binding type-2 domain-containing protein" evidence="6">
    <location>
        <begin position="19"/>
        <end position="84"/>
    </location>
</feature>
<sequence length="84" mass="9128">MKVVLSVVLLLVLGTVLADERCPALDDPELPPVLLPHPTDCDKFLICSHGVPVVSKCPPGLHWNDAAKQCDYPSEAQCVVPERK</sequence>
<feature type="signal peptide" evidence="6">
    <location>
        <begin position="1"/>
        <end position="18"/>
    </location>
</feature>
<keyword evidence="2 6" id="KW-0732">Signal</keyword>
<reference evidence="9" key="1">
    <citation type="submission" date="2013-03" db="EMBL/GenBank/DDBJ databases">
        <title>The Genome Sequence of Anopheles christyi ACHKN1017.</title>
        <authorList>
            <consortium name="The Broad Institute Genomics Platform"/>
            <person name="Neafsey D.E."/>
            <person name="Besansky N."/>
            <person name="Walker B."/>
            <person name="Young S.K."/>
            <person name="Zeng Q."/>
            <person name="Gargeya S."/>
            <person name="Fitzgerald M."/>
            <person name="Haas B."/>
            <person name="Abouelleil A."/>
            <person name="Allen A.W."/>
            <person name="Alvarado L."/>
            <person name="Arachchi H.M."/>
            <person name="Berlin A.M."/>
            <person name="Chapman S.B."/>
            <person name="Gainer-Dewar J."/>
            <person name="Goldberg J."/>
            <person name="Griggs A."/>
            <person name="Gujja S."/>
            <person name="Hansen M."/>
            <person name="Howarth C."/>
            <person name="Imamovic A."/>
            <person name="Ireland A."/>
            <person name="Larimer J."/>
            <person name="McCowan C."/>
            <person name="Murphy C."/>
            <person name="Pearson M."/>
            <person name="Poon T.W."/>
            <person name="Priest M."/>
            <person name="Roberts A."/>
            <person name="Saif S."/>
            <person name="Shea T."/>
            <person name="Sisk P."/>
            <person name="Sykes S."/>
            <person name="Wortman J."/>
            <person name="Nusbaum C."/>
            <person name="Birren B."/>
        </authorList>
    </citation>
    <scope>NUCLEOTIDE SEQUENCE [LARGE SCALE GENOMIC DNA]</scope>
    <source>
        <strain evidence="9">ACHKN1017</strain>
    </source>
</reference>
<dbReference type="Gene3D" id="2.170.140.10">
    <property type="entry name" value="Chitin binding domain"/>
    <property type="match status" value="1"/>
</dbReference>
<dbReference type="InterPro" id="IPR036508">
    <property type="entry name" value="Chitin-bd_dom_sf"/>
</dbReference>
<evidence type="ECO:0000256" key="2">
    <source>
        <dbReference type="ARBA" id="ARBA00022729"/>
    </source>
</evidence>